<dbReference type="SMART" id="SM00115">
    <property type="entry name" value="CASc"/>
    <property type="match status" value="1"/>
</dbReference>
<dbReference type="FunFam" id="3.40.50.1460:FF:000012">
    <property type="entry name" value="Caspase 9"/>
    <property type="match status" value="1"/>
</dbReference>
<evidence type="ECO:0000256" key="6">
    <source>
        <dbReference type="ARBA" id="ARBA00022807"/>
    </source>
</evidence>
<dbReference type="OrthoDB" id="6044770at2759"/>
<feature type="domain" description="Caspase family p20" evidence="20">
    <location>
        <begin position="164"/>
        <end position="296"/>
    </location>
</feature>
<feature type="active site" evidence="16">
    <location>
        <position position="242"/>
    </location>
</feature>
<name>A0A6P7N3I0_BETSP</name>
<sequence>MDKIHKTILQRNRMNLVKTLDPSSLYDALLEKGVFTQDMIDDIKRSGTRRDQARELVRDLETRGSRAFPLFLQCLQETGQDSLAELLQNGVPTVKLQPATPTEVVRPILQPLPVTFPMDVGSVVPIQKPETSPSPSPEKDYLPLKPPGRVRRDSIQNYKMDASPCGLCLIINNVEFEPLSQLSNRRGSNIDCEKLHKRFEALNFIVEVKCNLTKRQMVHELSSLRKKDHSQYDCCVVIMLSHGTEVSHSRFPGAVFGVDGESIPVQNITAYLNGQNCPSLQGKPKLFFIQACGGDEKDTGFEVSPDEFEPSIGGVDDQTDSIPISSSSDSLSMSDEPDARATLPTPSDILVSYSTFPGYVSWRDTESGSWYVETLDHILEENASTDDLVTMLMMVNHEVSQNSAKGLYKQMPGSFNFLRKLLYFQSQA</sequence>
<dbReference type="InterPro" id="IPR001315">
    <property type="entry name" value="CARD"/>
</dbReference>
<dbReference type="PRINTS" id="PR00376">
    <property type="entry name" value="IL1BCENZYME"/>
</dbReference>
<evidence type="ECO:0000259" key="19">
    <source>
        <dbReference type="PROSITE" id="PS50207"/>
    </source>
</evidence>
<dbReference type="GO" id="GO:0006508">
    <property type="term" value="P:proteolysis"/>
    <property type="evidence" value="ECO:0007669"/>
    <property type="project" value="UniProtKB-KW"/>
</dbReference>
<evidence type="ECO:0000256" key="13">
    <source>
        <dbReference type="ARBA" id="ARBA00080357"/>
    </source>
</evidence>
<dbReference type="FunCoup" id="A0A6P7N3I0">
    <property type="interactions" value="742"/>
</dbReference>
<evidence type="ECO:0000256" key="7">
    <source>
        <dbReference type="ARBA" id="ARBA00022843"/>
    </source>
</evidence>
<dbReference type="InterPro" id="IPR015917">
    <property type="entry name" value="Pept_C14A"/>
</dbReference>
<dbReference type="Pfam" id="PF00656">
    <property type="entry name" value="Peptidase_C14"/>
    <property type="match status" value="1"/>
</dbReference>
<evidence type="ECO:0000256" key="11">
    <source>
        <dbReference type="ARBA" id="ARBA00066478"/>
    </source>
</evidence>
<dbReference type="InterPro" id="IPR011029">
    <property type="entry name" value="DEATH-like_dom_sf"/>
</dbReference>
<comment type="function">
    <text evidence="10">Involved in the activation cascade of caspases responsible for apoptosis execution. Binding of caspase-9 to Apaf-1 leads to activation of the protease which then cleaves and activates effector caspases caspase-3 (CASP3) or caspase-7 (CASP7). Promotes DNA damage-induced apoptosis in a ABL1/c-Abl-dependent manner. Proteolytically cleaves poly(ADP-ribose) polymerase (PARP). Cleaves BIRC6 following inhibition of BIRC6-caspase binding by DIABLO/SMAC.</text>
</comment>
<evidence type="ECO:0000256" key="14">
    <source>
        <dbReference type="ARBA" id="ARBA00082045"/>
    </source>
</evidence>
<dbReference type="GeneID" id="114859219"/>
<dbReference type="PROSITE" id="PS50209">
    <property type="entry name" value="CARD"/>
    <property type="match status" value="1"/>
</dbReference>
<evidence type="ECO:0000256" key="8">
    <source>
        <dbReference type="ARBA" id="ARBA00023145"/>
    </source>
</evidence>
<evidence type="ECO:0000256" key="4">
    <source>
        <dbReference type="ARBA" id="ARBA00022703"/>
    </source>
</evidence>
<dbReference type="InterPro" id="IPR002138">
    <property type="entry name" value="Pept_C14_p10"/>
</dbReference>
<dbReference type="EC" id="3.4.22.62" evidence="11"/>
<dbReference type="FunFam" id="1.10.533.10:FF:000041">
    <property type="entry name" value="Caspase 9"/>
    <property type="match status" value="1"/>
</dbReference>
<dbReference type="GO" id="GO:0006974">
    <property type="term" value="P:DNA damage response"/>
    <property type="evidence" value="ECO:0007669"/>
    <property type="project" value="UniProtKB-ARBA"/>
</dbReference>
<evidence type="ECO:0000259" key="20">
    <source>
        <dbReference type="PROSITE" id="PS50208"/>
    </source>
</evidence>
<dbReference type="GO" id="GO:0043065">
    <property type="term" value="P:positive regulation of apoptotic process"/>
    <property type="evidence" value="ECO:0007669"/>
    <property type="project" value="UniProtKB-ARBA"/>
</dbReference>
<dbReference type="InterPro" id="IPR042147">
    <property type="entry name" value="CARD_CASP9"/>
</dbReference>
<dbReference type="PROSITE" id="PS01122">
    <property type="entry name" value="CASPASE_CYS"/>
    <property type="match status" value="1"/>
</dbReference>
<keyword evidence="7" id="KW-0832">Ubl conjugation</keyword>
<dbReference type="PROSITE" id="PS01121">
    <property type="entry name" value="CASPASE_HIS"/>
    <property type="match status" value="1"/>
</dbReference>
<dbReference type="GO" id="GO:0004197">
    <property type="term" value="F:cysteine-type endopeptidase activity"/>
    <property type="evidence" value="ECO:0007669"/>
    <property type="project" value="InterPro"/>
</dbReference>
<keyword evidence="2" id="KW-0597">Phosphoprotein</keyword>
<dbReference type="PANTHER" id="PTHR47901:SF8">
    <property type="entry name" value="CASPASE-3"/>
    <property type="match status" value="1"/>
</dbReference>
<evidence type="ECO:0000256" key="2">
    <source>
        <dbReference type="ARBA" id="ARBA00022553"/>
    </source>
</evidence>
<dbReference type="InterPro" id="IPR033139">
    <property type="entry name" value="Caspase_cys_AS"/>
</dbReference>
<gene>
    <name evidence="23" type="primary">casp9</name>
</gene>
<evidence type="ECO:0000259" key="21">
    <source>
        <dbReference type="PROSITE" id="PS50209"/>
    </source>
</evidence>
<dbReference type="AlphaFoldDB" id="A0A6P7N3I0"/>
<dbReference type="PROSITE" id="PS50208">
    <property type="entry name" value="CASPASE_P20"/>
    <property type="match status" value="1"/>
</dbReference>
<organism evidence="22 23">
    <name type="scientific">Betta splendens</name>
    <name type="common">Siamese fighting fish</name>
    <dbReference type="NCBI Taxonomy" id="158456"/>
    <lineage>
        <taxon>Eukaryota</taxon>
        <taxon>Metazoa</taxon>
        <taxon>Chordata</taxon>
        <taxon>Craniata</taxon>
        <taxon>Vertebrata</taxon>
        <taxon>Euteleostomi</taxon>
        <taxon>Actinopterygii</taxon>
        <taxon>Neopterygii</taxon>
        <taxon>Teleostei</taxon>
        <taxon>Neoteleostei</taxon>
        <taxon>Acanthomorphata</taxon>
        <taxon>Anabantaria</taxon>
        <taxon>Anabantiformes</taxon>
        <taxon>Anabantoidei</taxon>
        <taxon>Osphronemidae</taxon>
        <taxon>Betta</taxon>
    </lineage>
</organism>
<evidence type="ECO:0000256" key="17">
    <source>
        <dbReference type="RuleBase" id="RU003971"/>
    </source>
</evidence>
<keyword evidence="8" id="KW-0865">Zymogen</keyword>
<evidence type="ECO:0000256" key="5">
    <source>
        <dbReference type="ARBA" id="ARBA00022801"/>
    </source>
</evidence>
<dbReference type="Gene3D" id="1.10.533.10">
    <property type="entry name" value="Death Domain, Fas"/>
    <property type="match status" value="1"/>
</dbReference>
<dbReference type="GO" id="GO:0005829">
    <property type="term" value="C:cytosol"/>
    <property type="evidence" value="ECO:0007669"/>
    <property type="project" value="UniProtKB-ARBA"/>
</dbReference>
<dbReference type="InterPro" id="IPR002398">
    <property type="entry name" value="Pept_C14"/>
</dbReference>
<evidence type="ECO:0000256" key="10">
    <source>
        <dbReference type="ARBA" id="ARBA00053852"/>
    </source>
</evidence>
<feature type="active site" evidence="16">
    <location>
        <position position="292"/>
    </location>
</feature>
<feature type="compositionally biased region" description="Low complexity" evidence="18">
    <location>
        <begin position="320"/>
        <end position="334"/>
    </location>
</feature>
<dbReference type="InParanoid" id="A0A6P7N3I0"/>
<evidence type="ECO:0000256" key="16">
    <source>
        <dbReference type="PIRSR" id="PIRSR038001-1"/>
    </source>
</evidence>
<dbReference type="CTD" id="842"/>
<evidence type="ECO:0000256" key="3">
    <source>
        <dbReference type="ARBA" id="ARBA00022670"/>
    </source>
</evidence>
<keyword evidence="5" id="KW-0378">Hydrolase</keyword>
<keyword evidence="3" id="KW-0645">Protease</keyword>
<dbReference type="InterPro" id="IPR001309">
    <property type="entry name" value="Pept_C14_p20"/>
</dbReference>
<feature type="region of interest" description="Disordered" evidence="18">
    <location>
        <begin position="126"/>
        <end position="147"/>
    </location>
</feature>
<dbReference type="GO" id="GO:0006915">
    <property type="term" value="P:apoptotic process"/>
    <property type="evidence" value="ECO:0007669"/>
    <property type="project" value="UniProtKB-KW"/>
</dbReference>
<dbReference type="CDD" id="cd00032">
    <property type="entry name" value="CASc"/>
    <property type="match status" value="1"/>
</dbReference>
<dbReference type="SMART" id="SM00114">
    <property type="entry name" value="CARD"/>
    <property type="match status" value="1"/>
</dbReference>
<evidence type="ECO:0000256" key="18">
    <source>
        <dbReference type="SAM" id="MobiDB-lite"/>
    </source>
</evidence>
<evidence type="ECO:0000256" key="1">
    <source>
        <dbReference type="ARBA" id="ARBA00010134"/>
    </source>
</evidence>
<dbReference type="InterPro" id="IPR029030">
    <property type="entry name" value="Caspase-like_dom_sf"/>
</dbReference>
<feature type="region of interest" description="Disordered" evidence="18">
    <location>
        <begin position="299"/>
        <end position="344"/>
    </location>
</feature>
<dbReference type="PANTHER" id="PTHR47901">
    <property type="entry name" value="CASPASE RECRUITMENT DOMAIN-CONTAINING PROTEIN 18"/>
    <property type="match status" value="1"/>
</dbReference>
<accession>A0A6P7N3I0</accession>
<evidence type="ECO:0000256" key="15">
    <source>
        <dbReference type="ARBA" id="ARBA00082181"/>
    </source>
</evidence>
<evidence type="ECO:0000313" key="23">
    <source>
        <dbReference type="RefSeq" id="XP_029013038.1"/>
    </source>
</evidence>
<keyword evidence="22" id="KW-1185">Reference proteome</keyword>
<feature type="domain" description="Caspase family p10" evidence="19">
    <location>
        <begin position="339"/>
        <end position="426"/>
    </location>
</feature>
<dbReference type="InterPro" id="IPR016129">
    <property type="entry name" value="Caspase_his_AS"/>
</dbReference>
<protein>
    <recommendedName>
        <fullName evidence="12">Caspase-9</fullName>
        <ecNumber evidence="11">3.4.22.62</ecNumber>
    </recommendedName>
    <alternativeName>
        <fullName evidence="15">Apoptotic protease Mch-6</fullName>
    </alternativeName>
    <alternativeName>
        <fullName evidence="14">Apoptotic protease-activating factor 3</fullName>
    </alternativeName>
    <alternativeName>
        <fullName evidence="13">ICE-like apoptotic protease 6</fullName>
    </alternativeName>
</protein>
<dbReference type="SUPFAM" id="SSF52129">
    <property type="entry name" value="Caspase-like"/>
    <property type="match status" value="1"/>
</dbReference>
<evidence type="ECO:0000313" key="22">
    <source>
        <dbReference type="Proteomes" id="UP000515150"/>
    </source>
</evidence>
<keyword evidence="6" id="KW-0788">Thiol protease</keyword>
<keyword evidence="4" id="KW-0053">Apoptosis</keyword>
<proteinExistence type="inferred from homology"/>
<dbReference type="Pfam" id="PF00619">
    <property type="entry name" value="CARD"/>
    <property type="match status" value="1"/>
</dbReference>
<dbReference type="GO" id="GO:0009411">
    <property type="term" value="P:response to UV"/>
    <property type="evidence" value="ECO:0007669"/>
    <property type="project" value="UniProtKB-ARBA"/>
</dbReference>
<dbReference type="CDD" id="cd08326">
    <property type="entry name" value="CARD_CASP9"/>
    <property type="match status" value="1"/>
</dbReference>
<dbReference type="KEGG" id="bspl:114859219"/>
<dbReference type="InterPro" id="IPR011600">
    <property type="entry name" value="Pept_C14_caspase"/>
</dbReference>
<comment type="catalytic activity">
    <reaction evidence="9">
        <text>Strict requirement for an Asp residue at position P1 and with a marked preference for His at position P2. It has a preferred cleavage sequence of Leu-Gly-His-Asp-|-Xaa.</text>
        <dbReference type="EC" id="3.4.22.62"/>
    </reaction>
</comment>
<comment type="similarity">
    <text evidence="1 17">Belongs to the peptidase C14A family.</text>
</comment>
<dbReference type="Gene3D" id="3.40.50.1460">
    <property type="match status" value="1"/>
</dbReference>
<evidence type="ECO:0000256" key="9">
    <source>
        <dbReference type="ARBA" id="ARBA00052019"/>
    </source>
</evidence>
<feature type="domain" description="CARD" evidence="21">
    <location>
        <begin position="1"/>
        <end position="90"/>
    </location>
</feature>
<dbReference type="Proteomes" id="UP000515150">
    <property type="component" value="Chromosome 7"/>
</dbReference>
<dbReference type="PROSITE" id="PS50207">
    <property type="entry name" value="CASPASE_P10"/>
    <property type="match status" value="1"/>
</dbReference>
<dbReference type="PIRSF" id="PIRSF038001">
    <property type="entry name" value="Caspase_ICE"/>
    <property type="match status" value="1"/>
</dbReference>
<dbReference type="RefSeq" id="XP_029013038.1">
    <property type="nucleotide sequence ID" value="XM_029157205.3"/>
</dbReference>
<evidence type="ECO:0000256" key="12">
    <source>
        <dbReference type="ARBA" id="ARBA00068175"/>
    </source>
</evidence>
<dbReference type="SUPFAM" id="SSF47986">
    <property type="entry name" value="DEATH domain"/>
    <property type="match status" value="1"/>
</dbReference>
<reference evidence="23" key="1">
    <citation type="submission" date="2025-08" db="UniProtKB">
        <authorList>
            <consortium name="RefSeq"/>
        </authorList>
    </citation>
    <scope>IDENTIFICATION</scope>
</reference>